<dbReference type="AlphaFoldDB" id="A0A162V3Y8"/>
<dbReference type="GO" id="GO:0020037">
    <property type="term" value="F:heme binding"/>
    <property type="evidence" value="ECO:0007669"/>
    <property type="project" value="InterPro"/>
</dbReference>
<dbReference type="InterPro" id="IPR036396">
    <property type="entry name" value="Cyt_P450_sf"/>
</dbReference>
<evidence type="ECO:0000313" key="7">
    <source>
        <dbReference type="Proteomes" id="UP000077315"/>
    </source>
</evidence>
<dbReference type="InterPro" id="IPR050364">
    <property type="entry name" value="Cytochrome_P450_fung"/>
</dbReference>
<dbReference type="STRING" id="763407.A0A162V3Y8"/>
<keyword evidence="7" id="KW-1185">Reference proteome</keyword>
<dbReference type="PRINTS" id="PR00463">
    <property type="entry name" value="EP450I"/>
</dbReference>
<dbReference type="PRINTS" id="PR00385">
    <property type="entry name" value="P450"/>
</dbReference>
<name>A0A162V3Y8_PHYB8</name>
<dbReference type="VEuPathDB" id="FungiDB:PHYBLDRAFT_157337"/>
<comment type="cofactor">
    <cofactor evidence="4">
        <name>heme</name>
        <dbReference type="ChEBI" id="CHEBI:30413"/>
    </cofactor>
</comment>
<dbReference type="EMBL" id="KV440972">
    <property type="protein sequence ID" value="OAD79783.1"/>
    <property type="molecule type" value="Genomic_DNA"/>
</dbReference>
<dbReference type="InParanoid" id="A0A162V3Y8"/>
<dbReference type="PROSITE" id="PS00086">
    <property type="entry name" value="CYTOCHROME_P450"/>
    <property type="match status" value="1"/>
</dbReference>
<comment type="similarity">
    <text evidence="5">Belongs to the cytochrome P450 family.</text>
</comment>
<dbReference type="GO" id="GO:0005506">
    <property type="term" value="F:iron ion binding"/>
    <property type="evidence" value="ECO:0007669"/>
    <property type="project" value="InterPro"/>
</dbReference>
<dbReference type="InterPro" id="IPR002401">
    <property type="entry name" value="Cyt_P450_E_grp-I"/>
</dbReference>
<evidence type="ECO:0000256" key="4">
    <source>
        <dbReference type="PIRSR" id="PIRSR602401-1"/>
    </source>
</evidence>
<keyword evidence="1 4" id="KW-0479">Metal-binding</keyword>
<protein>
    <submittedName>
        <fullName evidence="6">CYP5206 protein</fullName>
    </submittedName>
</protein>
<sequence length="526" mass="59069">MDREWLKLFFEENYPTQASGVVAAAVTVILAYSIHSLVSLRKKNVAVWHRKGYMEIPTPKDSYPYFGHMLSLGKKPFLQLEKWHQELGPVVHIDMGIQPWVLISDPYIAHELFVKNEVKSSDRMRHAFTYDVYSKGGKGIVFIPPNQEWKNCRTVADTILSTENIKNFVNIIEAVTDNTINRLKEVSEKDGSVSPVKYIQKAIFGIMISLLFGKTPGSIEDSLLDSIICMAENELRLAGPSGDIGSFLRYSSWVNTVTRKNKEIKSVVDTRDKVYGELISEAIAGETDCLAKQANLLKEKYNLDEMDLIIIMDELIGAGGDTTAASASWLFAILPRYPDIQKKMGEEIDKFIAKNGRIPTFSDRKELPYVIAVLRENLRYRSVTCLGLPHLAAEDVELLGYYIPKGTVLISSMPALNMNQDVFDDPKEFNPERFLGDTSTWSESTQGDIQSRNVFAFGWGKRSCPGVNLAEMNVFNICVRTFAHYTIEPTLGTDGKPSYADLNDILSLGTLYGPNEFSVKIVKRAV</sequence>
<dbReference type="InterPro" id="IPR017972">
    <property type="entry name" value="Cyt_P450_CS"/>
</dbReference>
<dbReference type="Proteomes" id="UP000077315">
    <property type="component" value="Unassembled WGS sequence"/>
</dbReference>
<evidence type="ECO:0000313" key="6">
    <source>
        <dbReference type="EMBL" id="OAD79783.1"/>
    </source>
</evidence>
<dbReference type="RefSeq" id="XP_018297823.1">
    <property type="nucleotide sequence ID" value="XM_018433602.1"/>
</dbReference>
<keyword evidence="3 4" id="KW-0408">Iron</keyword>
<evidence type="ECO:0000256" key="5">
    <source>
        <dbReference type="RuleBase" id="RU000461"/>
    </source>
</evidence>
<feature type="binding site" description="axial binding residue" evidence="4">
    <location>
        <position position="464"/>
    </location>
    <ligand>
        <name>heme</name>
        <dbReference type="ChEBI" id="CHEBI:30413"/>
    </ligand>
    <ligandPart>
        <name>Fe</name>
        <dbReference type="ChEBI" id="CHEBI:18248"/>
    </ligandPart>
</feature>
<dbReference type="PANTHER" id="PTHR46300:SF11">
    <property type="entry name" value="OXIDOREDUCTASE, PUTATIVE-RELATED"/>
    <property type="match status" value="1"/>
</dbReference>
<proteinExistence type="inferred from homology"/>
<gene>
    <name evidence="6" type="ORF">PHYBLDRAFT_157337</name>
</gene>
<keyword evidence="5" id="KW-0503">Monooxygenase</keyword>
<dbReference type="Gene3D" id="1.10.630.10">
    <property type="entry name" value="Cytochrome P450"/>
    <property type="match status" value="1"/>
</dbReference>
<evidence type="ECO:0000256" key="2">
    <source>
        <dbReference type="ARBA" id="ARBA00023002"/>
    </source>
</evidence>
<keyword evidence="4 5" id="KW-0349">Heme</keyword>
<dbReference type="Pfam" id="PF00067">
    <property type="entry name" value="p450"/>
    <property type="match status" value="1"/>
</dbReference>
<organism evidence="6 7">
    <name type="scientific">Phycomyces blakesleeanus (strain ATCC 8743b / DSM 1359 / FGSC 10004 / NBRC 33097 / NRRL 1555)</name>
    <dbReference type="NCBI Taxonomy" id="763407"/>
    <lineage>
        <taxon>Eukaryota</taxon>
        <taxon>Fungi</taxon>
        <taxon>Fungi incertae sedis</taxon>
        <taxon>Mucoromycota</taxon>
        <taxon>Mucoromycotina</taxon>
        <taxon>Mucoromycetes</taxon>
        <taxon>Mucorales</taxon>
        <taxon>Phycomycetaceae</taxon>
        <taxon>Phycomyces</taxon>
    </lineage>
</organism>
<dbReference type="PANTHER" id="PTHR46300">
    <property type="entry name" value="P450, PUTATIVE (EUROFUNG)-RELATED-RELATED"/>
    <property type="match status" value="1"/>
</dbReference>
<evidence type="ECO:0000256" key="1">
    <source>
        <dbReference type="ARBA" id="ARBA00022723"/>
    </source>
</evidence>
<dbReference type="GO" id="GO:0004497">
    <property type="term" value="F:monooxygenase activity"/>
    <property type="evidence" value="ECO:0007669"/>
    <property type="project" value="UniProtKB-KW"/>
</dbReference>
<dbReference type="SUPFAM" id="SSF48264">
    <property type="entry name" value="Cytochrome P450"/>
    <property type="match status" value="1"/>
</dbReference>
<keyword evidence="2 5" id="KW-0560">Oxidoreductase</keyword>
<reference evidence="7" key="1">
    <citation type="submission" date="2015-06" db="EMBL/GenBank/DDBJ databases">
        <title>Expansion of signal transduction pathways in fungi by whole-genome duplication.</title>
        <authorList>
            <consortium name="DOE Joint Genome Institute"/>
            <person name="Corrochano L.M."/>
            <person name="Kuo A."/>
            <person name="Marcet-Houben M."/>
            <person name="Polaino S."/>
            <person name="Salamov A."/>
            <person name="Villalobos J.M."/>
            <person name="Alvarez M.I."/>
            <person name="Avalos J."/>
            <person name="Benito E.P."/>
            <person name="Benoit I."/>
            <person name="Burger G."/>
            <person name="Camino L.P."/>
            <person name="Canovas D."/>
            <person name="Cerda-Olmedo E."/>
            <person name="Cheng J.-F."/>
            <person name="Dominguez A."/>
            <person name="Elias M."/>
            <person name="Eslava A.P."/>
            <person name="Glaser F."/>
            <person name="Grimwood J."/>
            <person name="Gutierrez G."/>
            <person name="Heitman J."/>
            <person name="Henrissat B."/>
            <person name="Iturriaga E.A."/>
            <person name="Lang B.F."/>
            <person name="Lavin J.L."/>
            <person name="Lee S."/>
            <person name="Li W."/>
            <person name="Lindquist E."/>
            <person name="Lopez-Garcia S."/>
            <person name="Luque E.M."/>
            <person name="Marcos A.T."/>
            <person name="Martin J."/>
            <person name="McCluskey K."/>
            <person name="Medina H.R."/>
            <person name="Miralles-Duran A."/>
            <person name="Miyazaki A."/>
            <person name="Munoz-Torres E."/>
            <person name="Oguiza J.A."/>
            <person name="Ohm R."/>
            <person name="Olmedo M."/>
            <person name="Orejas M."/>
            <person name="Ortiz-Castellanos L."/>
            <person name="Pisabarro A.G."/>
            <person name="Rodriguez-Romero J."/>
            <person name="Ruiz-Herrera J."/>
            <person name="Ruiz-Vazquez R."/>
            <person name="Sanz C."/>
            <person name="Schackwitz W."/>
            <person name="Schmutz J."/>
            <person name="Shahriari M."/>
            <person name="Shelest E."/>
            <person name="Silva-Franco F."/>
            <person name="Soanes D."/>
            <person name="Syed K."/>
            <person name="Tagua V.G."/>
            <person name="Talbot N.J."/>
            <person name="Thon M."/>
            <person name="De vries R.P."/>
            <person name="Wiebenga A."/>
            <person name="Yadav J.S."/>
            <person name="Braun E.L."/>
            <person name="Baker S."/>
            <person name="Garre V."/>
            <person name="Horwitz B."/>
            <person name="Torres-Martinez S."/>
            <person name="Idnurm A."/>
            <person name="Herrera-Estrella A."/>
            <person name="Gabaldon T."/>
            <person name="Grigoriev I.V."/>
        </authorList>
    </citation>
    <scope>NUCLEOTIDE SEQUENCE [LARGE SCALE GENOMIC DNA]</scope>
    <source>
        <strain evidence="7">NRRL 1555(-)</strain>
    </source>
</reference>
<dbReference type="GeneID" id="28994508"/>
<dbReference type="GO" id="GO:0016705">
    <property type="term" value="F:oxidoreductase activity, acting on paired donors, with incorporation or reduction of molecular oxygen"/>
    <property type="evidence" value="ECO:0007669"/>
    <property type="project" value="InterPro"/>
</dbReference>
<dbReference type="InterPro" id="IPR001128">
    <property type="entry name" value="Cyt_P450"/>
</dbReference>
<accession>A0A162V3Y8</accession>
<dbReference type="OrthoDB" id="1103324at2759"/>
<evidence type="ECO:0000256" key="3">
    <source>
        <dbReference type="ARBA" id="ARBA00023004"/>
    </source>
</evidence>